<dbReference type="Gene3D" id="3.40.50.1460">
    <property type="match status" value="1"/>
</dbReference>
<sequence length="445" mass="49767">MKTLRILFLSLLLIGFCSCENDDSESPTTDDDPQTTSFSEVKTDNWRDNIGQEFTVEGIFINTNGVTKLLTNADDFYVDALTEEDNYIHLDVSQVSNQINHDDYFGKRVRITGTCVENSDSTILQSAELIGDVSLATILVTNISNIVILNSSVVITPIPVFSICDRYPMLCNFQIDPFAHKKALLYSGGINSSYAYTRYWNDIKLMYQILLNKGYQEENIRVVYKNGTGEDSDIPVHYAATPTGLDNAFSYLNEFMNGQDQFFLMMNNHGGGKDNDGRYSTAVFDSDGDDNRGSINDNSDEQYYFYNNSTALTDDWLAERINNLNMSSMIAVVKPCYSGGVIWDFRGDNRVVLTSGTEFQVTWSHHSGQYGEQTFHFFSAIMGENPITGAPVNADLDGNGQISMYEAQMYILDNDARSENPQYDDNGDGIENTPTTGGIGNNMYL</sequence>
<protein>
    <recommendedName>
        <fullName evidence="5">EF-hand domain-containing protein</fullName>
    </recommendedName>
</protein>
<feature type="region of interest" description="Disordered" evidence="1">
    <location>
        <begin position="424"/>
        <end position="445"/>
    </location>
</feature>
<evidence type="ECO:0000256" key="2">
    <source>
        <dbReference type="SAM" id="SignalP"/>
    </source>
</evidence>
<accession>A0A084TIG9</accession>
<dbReference type="RefSeq" id="WP_036121865.1">
    <property type="nucleotide sequence ID" value="NZ_BMET01000001.1"/>
</dbReference>
<evidence type="ECO:0000313" key="4">
    <source>
        <dbReference type="Proteomes" id="UP000028521"/>
    </source>
</evidence>
<feature type="signal peptide" evidence="2">
    <location>
        <begin position="1"/>
        <end position="21"/>
    </location>
</feature>
<name>A0A084TIG9_9FLAO</name>
<dbReference type="Proteomes" id="UP000028521">
    <property type="component" value="Unassembled WGS sequence"/>
</dbReference>
<dbReference type="OrthoDB" id="1055762at2"/>
<comment type="caution">
    <text evidence="3">The sequence shown here is derived from an EMBL/GenBank/DDBJ whole genome shotgun (WGS) entry which is preliminary data.</text>
</comment>
<reference evidence="3 4" key="1">
    <citation type="journal article" date="2014" name="Genome Announc.">
        <title>Draft Genome Sequence of the Algicidal Bacterium Mangrovimonas yunxiaonensis Strain LY01.</title>
        <authorList>
            <person name="Li Y."/>
            <person name="Zhu H."/>
            <person name="Li C."/>
            <person name="Zhang H."/>
            <person name="Chen Z."/>
            <person name="Zheng W."/>
            <person name="Xu H."/>
            <person name="Zheng T."/>
        </authorList>
    </citation>
    <scope>NUCLEOTIDE SEQUENCE [LARGE SCALE GENOMIC DNA]</scope>
    <source>
        <strain evidence="3 4">LY01</strain>
    </source>
</reference>
<dbReference type="EMBL" id="JPFK01000007">
    <property type="protein sequence ID" value="KFB00505.1"/>
    <property type="molecule type" value="Genomic_DNA"/>
</dbReference>
<dbReference type="eggNOG" id="COG4249">
    <property type="taxonomic scope" value="Bacteria"/>
</dbReference>
<gene>
    <name evidence="3" type="ORF">IA57_08470</name>
</gene>
<evidence type="ECO:0000313" key="3">
    <source>
        <dbReference type="EMBL" id="KFB00505.1"/>
    </source>
</evidence>
<dbReference type="STRING" id="1197477.IA57_08470"/>
<keyword evidence="2" id="KW-0732">Signal</keyword>
<keyword evidence="4" id="KW-1185">Reference proteome</keyword>
<feature type="chain" id="PRO_5001782670" description="EF-hand domain-containing protein" evidence="2">
    <location>
        <begin position="22"/>
        <end position="445"/>
    </location>
</feature>
<reference evidence="4" key="2">
    <citation type="submission" date="2014-07" db="EMBL/GenBank/DDBJ databases">
        <title>Genome sequence of Mangrovimonas yunxiaonensis.</title>
        <authorList>
            <person name="Li Y."/>
            <person name="Zheng T."/>
        </authorList>
    </citation>
    <scope>NUCLEOTIDE SEQUENCE [LARGE SCALE GENOMIC DNA]</scope>
    <source>
        <strain evidence="4">LY01</strain>
    </source>
</reference>
<dbReference type="AlphaFoldDB" id="A0A084TIG9"/>
<proteinExistence type="predicted"/>
<organism evidence="3 4">
    <name type="scientific">Mangrovimonas yunxiaonensis</name>
    <dbReference type="NCBI Taxonomy" id="1197477"/>
    <lineage>
        <taxon>Bacteria</taxon>
        <taxon>Pseudomonadati</taxon>
        <taxon>Bacteroidota</taxon>
        <taxon>Flavobacteriia</taxon>
        <taxon>Flavobacteriales</taxon>
        <taxon>Flavobacteriaceae</taxon>
        <taxon>Mangrovimonas</taxon>
    </lineage>
</organism>
<feature type="compositionally biased region" description="Acidic residues" evidence="1">
    <location>
        <begin position="23"/>
        <end position="33"/>
    </location>
</feature>
<feature type="region of interest" description="Disordered" evidence="1">
    <location>
        <begin position="23"/>
        <end position="42"/>
    </location>
</feature>
<dbReference type="PROSITE" id="PS51257">
    <property type="entry name" value="PROKAR_LIPOPROTEIN"/>
    <property type="match status" value="1"/>
</dbReference>
<evidence type="ECO:0008006" key="5">
    <source>
        <dbReference type="Google" id="ProtNLM"/>
    </source>
</evidence>
<evidence type="ECO:0000256" key="1">
    <source>
        <dbReference type="SAM" id="MobiDB-lite"/>
    </source>
</evidence>